<comment type="caution">
    <text evidence="1">The sequence shown here is derived from an EMBL/GenBank/DDBJ whole genome shotgun (WGS) entry which is preliminary data.</text>
</comment>
<dbReference type="EMBL" id="BAAAZR010000078">
    <property type="protein sequence ID" value="GAA3847381.1"/>
    <property type="molecule type" value="Genomic_DNA"/>
</dbReference>
<sequence length="55" mass="6028">MTAQARRLAPHPGIAYPLIRDAPLARFALVWRTAAETDLIRTFASVVTELGPIVL</sequence>
<accession>A0ABP7JKW0</accession>
<evidence type="ECO:0000313" key="2">
    <source>
        <dbReference type="Proteomes" id="UP001500888"/>
    </source>
</evidence>
<gene>
    <name evidence="1" type="ORF">GCM10022226_83420</name>
</gene>
<evidence type="ECO:0000313" key="1">
    <source>
        <dbReference type="EMBL" id="GAA3847381.1"/>
    </source>
</evidence>
<name>A0ABP7JKW0_9ACTN</name>
<evidence type="ECO:0008006" key="3">
    <source>
        <dbReference type="Google" id="ProtNLM"/>
    </source>
</evidence>
<organism evidence="1 2">
    <name type="scientific">Sphaerisporangium flaviroseum</name>
    <dbReference type="NCBI Taxonomy" id="509199"/>
    <lineage>
        <taxon>Bacteria</taxon>
        <taxon>Bacillati</taxon>
        <taxon>Actinomycetota</taxon>
        <taxon>Actinomycetes</taxon>
        <taxon>Streptosporangiales</taxon>
        <taxon>Streptosporangiaceae</taxon>
        <taxon>Sphaerisporangium</taxon>
    </lineage>
</organism>
<keyword evidence="2" id="KW-1185">Reference proteome</keyword>
<proteinExistence type="predicted"/>
<protein>
    <recommendedName>
        <fullName evidence="3">LysR family transcriptional regulator</fullName>
    </recommendedName>
</protein>
<reference evidence="2" key="1">
    <citation type="journal article" date="2019" name="Int. J. Syst. Evol. Microbiol.">
        <title>The Global Catalogue of Microorganisms (GCM) 10K type strain sequencing project: providing services to taxonomists for standard genome sequencing and annotation.</title>
        <authorList>
            <consortium name="The Broad Institute Genomics Platform"/>
            <consortium name="The Broad Institute Genome Sequencing Center for Infectious Disease"/>
            <person name="Wu L."/>
            <person name="Ma J."/>
        </authorList>
    </citation>
    <scope>NUCLEOTIDE SEQUENCE [LARGE SCALE GENOMIC DNA]</scope>
    <source>
        <strain evidence="2">JCM 16908</strain>
    </source>
</reference>
<dbReference type="Proteomes" id="UP001500888">
    <property type="component" value="Unassembled WGS sequence"/>
</dbReference>